<evidence type="ECO:0000256" key="9">
    <source>
        <dbReference type="SAM" id="MobiDB-lite"/>
    </source>
</evidence>
<name>A0A936K505_9BACT</name>
<dbReference type="AlphaFoldDB" id="A0A936K505"/>
<dbReference type="Gene3D" id="1.10.10.1330">
    <property type="entry name" value="RNA polymerase sigma-54 factor, core-binding domain"/>
    <property type="match status" value="1"/>
</dbReference>
<dbReference type="GO" id="GO:0000428">
    <property type="term" value="C:DNA-directed RNA polymerase complex"/>
    <property type="evidence" value="ECO:0007669"/>
    <property type="project" value="UniProtKB-KW"/>
</dbReference>
<evidence type="ECO:0000259" key="11">
    <source>
        <dbReference type="Pfam" id="PF04963"/>
    </source>
</evidence>
<evidence type="ECO:0000256" key="4">
    <source>
        <dbReference type="ARBA" id="ARBA00022695"/>
    </source>
</evidence>
<dbReference type="GO" id="GO:0003677">
    <property type="term" value="F:DNA binding"/>
    <property type="evidence" value="ECO:0007669"/>
    <property type="project" value="UniProtKB-KW"/>
</dbReference>
<dbReference type="PIRSF" id="PIRSF000774">
    <property type="entry name" value="RpoN"/>
    <property type="match status" value="1"/>
</dbReference>
<feature type="domain" description="RNA polymerase sigma factor 54 DNA-binding" evidence="10">
    <location>
        <begin position="366"/>
        <end position="521"/>
    </location>
</feature>
<feature type="domain" description="RNA polymerase sigma factor 54 core-binding" evidence="11">
    <location>
        <begin position="153"/>
        <end position="352"/>
    </location>
</feature>
<dbReference type="GO" id="GO:0006352">
    <property type="term" value="P:DNA-templated transcription initiation"/>
    <property type="evidence" value="ECO:0007669"/>
    <property type="project" value="InterPro"/>
</dbReference>
<evidence type="ECO:0000313" key="12">
    <source>
        <dbReference type="EMBL" id="MBK8571176.1"/>
    </source>
</evidence>
<keyword evidence="7" id="KW-0238">DNA-binding</keyword>
<evidence type="ECO:0000256" key="7">
    <source>
        <dbReference type="ARBA" id="ARBA00023125"/>
    </source>
</evidence>
<accession>A0A936K505</accession>
<dbReference type="PANTHER" id="PTHR32248:SF4">
    <property type="entry name" value="RNA POLYMERASE SIGMA-54 FACTOR"/>
    <property type="match status" value="1"/>
</dbReference>
<evidence type="ECO:0000313" key="13">
    <source>
        <dbReference type="Proteomes" id="UP000709959"/>
    </source>
</evidence>
<dbReference type="GO" id="GO:0016779">
    <property type="term" value="F:nucleotidyltransferase activity"/>
    <property type="evidence" value="ECO:0007669"/>
    <property type="project" value="UniProtKB-KW"/>
</dbReference>
<keyword evidence="4" id="KW-0548">Nucleotidyltransferase</keyword>
<gene>
    <name evidence="12" type="primary">rpoN</name>
    <name evidence="12" type="ORF">IPN91_00755</name>
</gene>
<evidence type="ECO:0000256" key="8">
    <source>
        <dbReference type="ARBA" id="ARBA00023163"/>
    </source>
</evidence>
<evidence type="ECO:0000256" key="5">
    <source>
        <dbReference type="ARBA" id="ARBA00023015"/>
    </source>
</evidence>
<dbReference type="PROSITE" id="PS00718">
    <property type="entry name" value="SIGMA54_2"/>
    <property type="match status" value="1"/>
</dbReference>
<evidence type="ECO:0000256" key="3">
    <source>
        <dbReference type="ARBA" id="ARBA00022679"/>
    </source>
</evidence>
<feature type="compositionally biased region" description="Polar residues" evidence="9">
    <location>
        <begin position="134"/>
        <end position="145"/>
    </location>
</feature>
<evidence type="ECO:0000259" key="10">
    <source>
        <dbReference type="Pfam" id="PF04552"/>
    </source>
</evidence>
<evidence type="ECO:0000256" key="1">
    <source>
        <dbReference type="ARBA" id="ARBA00008798"/>
    </source>
</evidence>
<dbReference type="EMBL" id="JADKCH010000001">
    <property type="protein sequence ID" value="MBK8571176.1"/>
    <property type="molecule type" value="Genomic_DNA"/>
</dbReference>
<dbReference type="InterPro" id="IPR038709">
    <property type="entry name" value="RpoN_core-bd_sf"/>
</dbReference>
<evidence type="ECO:0000256" key="2">
    <source>
        <dbReference type="ARBA" id="ARBA00022478"/>
    </source>
</evidence>
<feature type="region of interest" description="Disordered" evidence="9">
    <location>
        <begin position="128"/>
        <end position="150"/>
    </location>
</feature>
<dbReference type="Pfam" id="PF04552">
    <property type="entry name" value="Sigma54_DBD"/>
    <property type="match status" value="1"/>
</dbReference>
<dbReference type="PROSITE" id="PS50044">
    <property type="entry name" value="SIGMA54_3"/>
    <property type="match status" value="1"/>
</dbReference>
<dbReference type="Pfam" id="PF00309">
    <property type="entry name" value="Sigma54_AID"/>
    <property type="match status" value="1"/>
</dbReference>
<organism evidence="12 13">
    <name type="scientific">Candidatus Geothrix odensensis</name>
    <dbReference type="NCBI Taxonomy" id="2954440"/>
    <lineage>
        <taxon>Bacteria</taxon>
        <taxon>Pseudomonadati</taxon>
        <taxon>Acidobacteriota</taxon>
        <taxon>Holophagae</taxon>
        <taxon>Holophagales</taxon>
        <taxon>Holophagaceae</taxon>
        <taxon>Geothrix</taxon>
    </lineage>
</organism>
<protein>
    <submittedName>
        <fullName evidence="12">RNA polymerase factor sigma-54</fullName>
    </submittedName>
</protein>
<keyword evidence="8" id="KW-0804">Transcription</keyword>
<dbReference type="InterPro" id="IPR007634">
    <property type="entry name" value="RNA_pol_sigma_54_DNA-bd"/>
</dbReference>
<dbReference type="PROSITE" id="PS00717">
    <property type="entry name" value="SIGMA54_1"/>
    <property type="match status" value="1"/>
</dbReference>
<dbReference type="Pfam" id="PF04963">
    <property type="entry name" value="Sigma54_CBD"/>
    <property type="match status" value="1"/>
</dbReference>
<keyword evidence="6" id="KW-0731">Sigma factor</keyword>
<keyword evidence="2" id="KW-0240">DNA-directed RNA polymerase</keyword>
<sequence length="522" mass="58743">MAAGPFLSQRLAQSQTLALTPAMQLKLKLWQMNLQELSQTIERELEENPLLELTDDSDEIPTLEAIEEGRDSDVTEGSAEQMADPVELPEGVDTVDLGPLLDAAGEMNPEGDLERFTEEGVAQVQETELGAENSWDQDLPRTSNLPEEDRLSWEDRLSASESLQDHLLGQLYETLEHEDPRAPLVERLIDRMDPKGFLRMDPDQPSMEATPAKLAADLGVTEEALHAALDVLQEFDPSGVGCFTVQECLLLQLRHAGAEPDDLAVRIIQDFTELLSQRDSAKLRRALGCTDEELGLAMEQLKHLNPSPGRAFDPDGERVVKPDVVVLKGEDGNWKVYLNDEGLPRLRVNGEYPRFMASSEAKCDKDFIRERFRSARDFIRGVEDRNRTVLRVSAQIVELQKEFIEHGIERLRPMVLRDVAEATGFHESTISRVVKAKTIHTPQGLFDLNYFFSARPKDSDVSATVVKHRIKAFVQAEDIAKPLSDEAIASLLERDGIKVARRTVNKYREELKIPPASQRRRR</sequence>
<comment type="caution">
    <text evidence="12">The sequence shown here is derived from an EMBL/GenBank/DDBJ whole genome shotgun (WGS) entry which is preliminary data.</text>
</comment>
<comment type="similarity">
    <text evidence="1">Belongs to the sigma-54 factor family.</text>
</comment>
<proteinExistence type="inferred from homology"/>
<keyword evidence="5" id="KW-0805">Transcription regulation</keyword>
<dbReference type="GO" id="GO:0016987">
    <property type="term" value="F:sigma factor activity"/>
    <property type="evidence" value="ECO:0007669"/>
    <property type="project" value="UniProtKB-KW"/>
</dbReference>
<keyword evidence="3" id="KW-0808">Transferase</keyword>
<dbReference type="Gene3D" id="1.10.10.60">
    <property type="entry name" value="Homeodomain-like"/>
    <property type="match status" value="1"/>
</dbReference>
<dbReference type="GO" id="GO:0001216">
    <property type="term" value="F:DNA-binding transcription activator activity"/>
    <property type="evidence" value="ECO:0007669"/>
    <property type="project" value="InterPro"/>
</dbReference>
<dbReference type="InterPro" id="IPR000394">
    <property type="entry name" value="RNA_pol_sigma_54"/>
</dbReference>
<dbReference type="PRINTS" id="PR00045">
    <property type="entry name" value="SIGMA54FCT"/>
</dbReference>
<dbReference type="InterPro" id="IPR007046">
    <property type="entry name" value="RNA_pol_sigma_54_core-bd"/>
</dbReference>
<reference evidence="12 13" key="1">
    <citation type="submission" date="2020-10" db="EMBL/GenBank/DDBJ databases">
        <title>Connecting structure to function with the recovery of over 1000 high-quality activated sludge metagenome-assembled genomes encoding full-length rRNA genes using long-read sequencing.</title>
        <authorList>
            <person name="Singleton C.M."/>
            <person name="Petriglieri F."/>
            <person name="Kristensen J.M."/>
            <person name="Kirkegaard R.H."/>
            <person name="Michaelsen T.Y."/>
            <person name="Andersen M.H."/>
            <person name="Karst S.M."/>
            <person name="Dueholm M.S."/>
            <person name="Nielsen P.H."/>
            <person name="Albertsen M."/>
        </authorList>
    </citation>
    <scope>NUCLEOTIDE SEQUENCE [LARGE SCALE GENOMIC DNA]</scope>
    <source>
        <strain evidence="12">OdNE_18-Q3-R46-58_MAXAC.008</strain>
    </source>
</reference>
<dbReference type="Proteomes" id="UP000709959">
    <property type="component" value="Unassembled WGS sequence"/>
</dbReference>
<dbReference type="PANTHER" id="PTHR32248">
    <property type="entry name" value="RNA POLYMERASE SIGMA-54 FACTOR"/>
    <property type="match status" value="1"/>
</dbReference>
<dbReference type="NCBIfam" id="TIGR02395">
    <property type="entry name" value="rpoN_sigma"/>
    <property type="match status" value="1"/>
</dbReference>
<evidence type="ECO:0000256" key="6">
    <source>
        <dbReference type="ARBA" id="ARBA00023082"/>
    </source>
</evidence>